<gene>
    <name evidence="14" type="primary">folK</name>
    <name evidence="14" type="ORF">MU846_09610</name>
</gene>
<comment type="caution">
    <text evidence="14">The sequence shown here is derived from an EMBL/GenBank/DDBJ whole genome shotgun (WGS) entry which is preliminary data.</text>
</comment>
<keyword evidence="6" id="KW-0547">Nucleotide-binding</keyword>
<keyword evidence="5 14" id="KW-0808">Transferase</keyword>
<evidence type="ECO:0000256" key="6">
    <source>
        <dbReference type="ARBA" id="ARBA00022741"/>
    </source>
</evidence>
<evidence type="ECO:0000256" key="9">
    <source>
        <dbReference type="ARBA" id="ARBA00022909"/>
    </source>
</evidence>
<dbReference type="SUPFAM" id="SSF55083">
    <property type="entry name" value="6-hydroxymethyl-7,8-dihydropterin pyrophosphokinase, HPPK"/>
    <property type="match status" value="1"/>
</dbReference>
<dbReference type="Gene3D" id="3.30.70.560">
    <property type="entry name" value="7,8-Dihydro-6-hydroxymethylpterin-pyrophosphokinase HPPK"/>
    <property type="match status" value="1"/>
</dbReference>
<evidence type="ECO:0000256" key="11">
    <source>
        <dbReference type="ARBA" id="ARBA00029766"/>
    </source>
</evidence>
<evidence type="ECO:0000256" key="10">
    <source>
        <dbReference type="ARBA" id="ARBA00029409"/>
    </source>
</evidence>
<dbReference type="Proteomes" id="UP001165524">
    <property type="component" value="Unassembled WGS sequence"/>
</dbReference>
<dbReference type="InterPro" id="IPR035907">
    <property type="entry name" value="Hppk_sf"/>
</dbReference>
<reference evidence="14" key="1">
    <citation type="submission" date="2022-04" db="EMBL/GenBank/DDBJ databases">
        <title>Alcanivorax sp. CY1518 draft genome sequence.</title>
        <authorList>
            <person name="Zhao G."/>
            <person name="An M."/>
        </authorList>
    </citation>
    <scope>NUCLEOTIDE SEQUENCE</scope>
    <source>
        <strain evidence="14">CY1518</strain>
    </source>
</reference>
<evidence type="ECO:0000313" key="14">
    <source>
        <dbReference type="EMBL" id="MCK0537967.1"/>
    </source>
</evidence>
<dbReference type="EMBL" id="JALKII010000006">
    <property type="protein sequence ID" value="MCK0537967.1"/>
    <property type="molecule type" value="Genomic_DNA"/>
</dbReference>
<proteinExistence type="inferred from homology"/>
<feature type="domain" description="7,8-dihydro-6-hydroxymethylpterin-pyrophosphokinase" evidence="13">
    <location>
        <begin position="5"/>
        <end position="133"/>
    </location>
</feature>
<keyword evidence="8" id="KW-0067">ATP-binding</keyword>
<protein>
    <recommendedName>
        <fullName evidence="4">2-amino-4-hydroxy-6-hydroxymethyldihydropteridine pyrophosphokinase</fullName>
        <ecNumber evidence="3">2.7.6.3</ecNumber>
    </recommendedName>
    <alternativeName>
        <fullName evidence="11">6-hydroxymethyl-7,8-dihydropterin pyrophosphokinase</fullName>
    </alternativeName>
    <alternativeName>
        <fullName evidence="12">7,8-dihydro-6-hydroxymethylpterin-pyrophosphokinase</fullName>
    </alternativeName>
</protein>
<comment type="similarity">
    <text evidence="2">Belongs to the HPPK family.</text>
</comment>
<evidence type="ECO:0000259" key="13">
    <source>
        <dbReference type="Pfam" id="PF01288"/>
    </source>
</evidence>
<accession>A0ABT0E7Z7</accession>
<keyword evidence="15" id="KW-1185">Reference proteome</keyword>
<keyword evidence="7" id="KW-0418">Kinase</keyword>
<dbReference type="RefSeq" id="WP_246952118.1">
    <property type="nucleotide sequence ID" value="NZ_JALKII010000006.1"/>
</dbReference>
<evidence type="ECO:0000256" key="12">
    <source>
        <dbReference type="ARBA" id="ARBA00033413"/>
    </source>
</evidence>
<dbReference type="NCBIfam" id="TIGR01498">
    <property type="entry name" value="folK"/>
    <property type="match status" value="1"/>
</dbReference>
<dbReference type="PANTHER" id="PTHR43071">
    <property type="entry name" value="2-AMINO-4-HYDROXY-6-HYDROXYMETHYLDIHYDROPTERIDINE PYROPHOSPHOKINASE"/>
    <property type="match status" value="1"/>
</dbReference>
<evidence type="ECO:0000256" key="7">
    <source>
        <dbReference type="ARBA" id="ARBA00022777"/>
    </source>
</evidence>
<evidence type="ECO:0000256" key="1">
    <source>
        <dbReference type="ARBA" id="ARBA00005051"/>
    </source>
</evidence>
<evidence type="ECO:0000313" key="15">
    <source>
        <dbReference type="Proteomes" id="UP001165524"/>
    </source>
</evidence>
<organism evidence="14 15">
    <name type="scientific">Alcanivorax quisquiliarum</name>
    <dbReference type="NCBI Taxonomy" id="2933565"/>
    <lineage>
        <taxon>Bacteria</taxon>
        <taxon>Pseudomonadati</taxon>
        <taxon>Pseudomonadota</taxon>
        <taxon>Gammaproteobacteria</taxon>
        <taxon>Oceanospirillales</taxon>
        <taxon>Alcanivoracaceae</taxon>
        <taxon>Alcanivorax</taxon>
    </lineage>
</organism>
<comment type="pathway">
    <text evidence="1">Cofactor biosynthesis; tetrahydrofolate biosynthesis; 2-amino-4-hydroxy-6-hydroxymethyl-7,8-dihydropteridine diphosphate from 7,8-dihydroneopterin triphosphate: step 4/4.</text>
</comment>
<name>A0ABT0E7Z7_9GAMM</name>
<dbReference type="InterPro" id="IPR000550">
    <property type="entry name" value="Hppk"/>
</dbReference>
<dbReference type="PANTHER" id="PTHR43071:SF1">
    <property type="entry name" value="2-AMINO-4-HYDROXY-6-HYDROXYMETHYLDIHYDROPTERIDINE PYROPHOSPHOKINASE"/>
    <property type="match status" value="1"/>
</dbReference>
<dbReference type="Pfam" id="PF01288">
    <property type="entry name" value="HPPK"/>
    <property type="match status" value="1"/>
</dbReference>
<evidence type="ECO:0000256" key="3">
    <source>
        <dbReference type="ARBA" id="ARBA00013253"/>
    </source>
</evidence>
<keyword evidence="9" id="KW-0289">Folate biosynthesis</keyword>
<sequence>MIRAYIGLGSNLADPVAQVRAALRALTALPHSRLAGQSPLYRSAPVGPQDQPDFINAVAALDTSLPPLALLDALQALEQAAGRERLRPWGERTLDLDLLLYGDQHIATPRLTVPHPHLHERAFVLVPLAALAPDLRLPDGQPITHWLAQCNRDDVWYYDGRVDGRDSPGGGRG</sequence>
<dbReference type="GO" id="GO:0003848">
    <property type="term" value="F:2-amino-4-hydroxy-6-hydroxymethyldihydropteridine diphosphokinase activity"/>
    <property type="evidence" value="ECO:0007669"/>
    <property type="project" value="UniProtKB-EC"/>
</dbReference>
<dbReference type="CDD" id="cd00483">
    <property type="entry name" value="HPPK"/>
    <property type="match status" value="1"/>
</dbReference>
<evidence type="ECO:0000256" key="4">
    <source>
        <dbReference type="ARBA" id="ARBA00016218"/>
    </source>
</evidence>
<evidence type="ECO:0000256" key="5">
    <source>
        <dbReference type="ARBA" id="ARBA00022679"/>
    </source>
</evidence>
<evidence type="ECO:0000256" key="2">
    <source>
        <dbReference type="ARBA" id="ARBA00005810"/>
    </source>
</evidence>
<dbReference type="EC" id="2.7.6.3" evidence="3"/>
<evidence type="ECO:0000256" key="8">
    <source>
        <dbReference type="ARBA" id="ARBA00022840"/>
    </source>
</evidence>
<comment type="function">
    <text evidence="10">Catalyzes the transfer of pyrophosphate from adenosine triphosphate (ATP) to 6-hydroxymethyl-7,8-dihydropterin, an enzymatic step in folate biosynthesis pathway.</text>
</comment>